<dbReference type="EMBL" id="LZDL01000007">
    <property type="protein sequence ID" value="OBX47817.1"/>
    <property type="molecule type" value="Genomic_DNA"/>
</dbReference>
<dbReference type="RefSeq" id="WP_065246009.1">
    <property type="nucleotide sequence ID" value="NZ_LZDL01000007.1"/>
</dbReference>
<reference evidence="2 3" key="1">
    <citation type="submission" date="2016-06" db="EMBL/GenBank/DDBJ databases">
        <title>Draft genome of Haemophilus haemolyticus CCUG 24149.</title>
        <authorList>
            <person name="Engstrom-Jakobsson H."/>
            <person name="Salva-Serra F."/>
            <person name="Thorell K."/>
            <person name="Gonzales-Siles L."/>
            <person name="Karlsson R."/>
            <person name="Boulund F."/>
            <person name="Engstrand L."/>
            <person name="Kristiansson E."/>
            <person name="Moore E."/>
        </authorList>
    </citation>
    <scope>NUCLEOTIDE SEQUENCE [LARGE SCALE GENOMIC DNA]</scope>
    <source>
        <strain evidence="2 3">CCUG 24149</strain>
    </source>
</reference>
<sequence length="113" mass="13238">MSISERLKQVVEAKSLNIKEFSEISTIPYRSIQNYLRNEREPNVEALIKLKDTMNIDINWLLTGEGKMFRCLPNDELTEKEQALINHYRTMSNSTQTAFDVSFRILSEHQQES</sequence>
<evidence type="ECO:0000259" key="1">
    <source>
        <dbReference type="PROSITE" id="PS50943"/>
    </source>
</evidence>
<dbReference type="OrthoDB" id="6105062at2"/>
<protein>
    <submittedName>
        <fullName evidence="2">Transcriptional regulator</fullName>
    </submittedName>
</protein>
<evidence type="ECO:0000313" key="3">
    <source>
        <dbReference type="Proteomes" id="UP000092611"/>
    </source>
</evidence>
<dbReference type="InterPro" id="IPR001387">
    <property type="entry name" value="Cro/C1-type_HTH"/>
</dbReference>
<dbReference type="PROSITE" id="PS50943">
    <property type="entry name" value="HTH_CROC1"/>
    <property type="match status" value="1"/>
</dbReference>
<dbReference type="AlphaFoldDB" id="A0A1B8PGA6"/>
<dbReference type="SMART" id="SM00530">
    <property type="entry name" value="HTH_XRE"/>
    <property type="match status" value="1"/>
</dbReference>
<dbReference type="InterPro" id="IPR010982">
    <property type="entry name" value="Lambda_DNA-bd_dom_sf"/>
</dbReference>
<organism evidence="2 3">
    <name type="scientific">Haemophilus haemolyticus</name>
    <dbReference type="NCBI Taxonomy" id="726"/>
    <lineage>
        <taxon>Bacteria</taxon>
        <taxon>Pseudomonadati</taxon>
        <taxon>Pseudomonadota</taxon>
        <taxon>Gammaproteobacteria</taxon>
        <taxon>Pasteurellales</taxon>
        <taxon>Pasteurellaceae</taxon>
        <taxon>Haemophilus</taxon>
    </lineage>
</organism>
<feature type="domain" description="HTH cro/C1-type" evidence="1">
    <location>
        <begin position="7"/>
        <end position="61"/>
    </location>
</feature>
<dbReference type="GO" id="GO:0003677">
    <property type="term" value="F:DNA binding"/>
    <property type="evidence" value="ECO:0007669"/>
    <property type="project" value="InterPro"/>
</dbReference>
<accession>A0A1B8PGA6</accession>
<evidence type="ECO:0000313" key="2">
    <source>
        <dbReference type="EMBL" id="OBX47817.1"/>
    </source>
</evidence>
<dbReference type="Gene3D" id="1.10.260.40">
    <property type="entry name" value="lambda repressor-like DNA-binding domains"/>
    <property type="match status" value="1"/>
</dbReference>
<name>A0A1B8PGA6_HAEHA</name>
<dbReference type="SUPFAM" id="SSF47413">
    <property type="entry name" value="lambda repressor-like DNA-binding domains"/>
    <property type="match status" value="1"/>
</dbReference>
<proteinExistence type="predicted"/>
<dbReference type="Proteomes" id="UP000092611">
    <property type="component" value="Unassembled WGS sequence"/>
</dbReference>
<dbReference type="Pfam" id="PF01381">
    <property type="entry name" value="HTH_3"/>
    <property type="match status" value="1"/>
</dbReference>
<gene>
    <name evidence="2" type="ORF">A9Z62_07790</name>
</gene>
<comment type="caution">
    <text evidence="2">The sequence shown here is derived from an EMBL/GenBank/DDBJ whole genome shotgun (WGS) entry which is preliminary data.</text>
</comment>